<dbReference type="AlphaFoldDB" id="A0A9X1RHW4"/>
<sequence length="169" mass="18178">MGGSTALVISVLSSWEFSLALIIIGVAYTIFVGKPRAGVQRHPALPYLAGSGFVVCLVLLAGLAIYGEYELQLRKAYADEASGIPRDASPANPLTPTNQRPLYAETPRFLTPDQQRILIAEGARVRSKLGSVLVSFLQTDTESQQYAIALNATLGRAAIKEWTDCPSAR</sequence>
<organism evidence="2 3">
    <name type="scientific">Bradyrhizobium zhengyangense</name>
    <dbReference type="NCBI Taxonomy" id="2911009"/>
    <lineage>
        <taxon>Bacteria</taxon>
        <taxon>Pseudomonadati</taxon>
        <taxon>Pseudomonadota</taxon>
        <taxon>Alphaproteobacteria</taxon>
        <taxon>Hyphomicrobiales</taxon>
        <taxon>Nitrobacteraceae</taxon>
        <taxon>Bradyrhizobium</taxon>
    </lineage>
</organism>
<gene>
    <name evidence="2" type="ORF">L6654_41305</name>
</gene>
<proteinExistence type="predicted"/>
<evidence type="ECO:0000313" key="3">
    <source>
        <dbReference type="Proteomes" id="UP001139054"/>
    </source>
</evidence>
<keyword evidence="1" id="KW-0472">Membrane</keyword>
<dbReference type="Proteomes" id="UP001139054">
    <property type="component" value="Unassembled WGS sequence"/>
</dbReference>
<evidence type="ECO:0000256" key="1">
    <source>
        <dbReference type="SAM" id="Phobius"/>
    </source>
</evidence>
<keyword evidence="1" id="KW-0812">Transmembrane</keyword>
<feature type="transmembrane region" description="Helical" evidence="1">
    <location>
        <begin position="6"/>
        <end position="32"/>
    </location>
</feature>
<evidence type="ECO:0000313" key="2">
    <source>
        <dbReference type="EMBL" id="MCG2633004.1"/>
    </source>
</evidence>
<comment type="caution">
    <text evidence="2">The sequence shown here is derived from an EMBL/GenBank/DDBJ whole genome shotgun (WGS) entry which is preliminary data.</text>
</comment>
<protein>
    <submittedName>
        <fullName evidence="2">Uncharacterized protein</fullName>
    </submittedName>
</protein>
<feature type="transmembrane region" description="Helical" evidence="1">
    <location>
        <begin position="44"/>
        <end position="66"/>
    </location>
</feature>
<dbReference type="EMBL" id="JAKLTY010000057">
    <property type="protein sequence ID" value="MCG2633004.1"/>
    <property type="molecule type" value="Genomic_DNA"/>
</dbReference>
<accession>A0A9X1RHW4</accession>
<reference evidence="2" key="1">
    <citation type="submission" date="2022-01" db="EMBL/GenBank/DDBJ databases">
        <title>Genome sequnece data of strain Bradyrhizobium sp. nov.</title>
        <authorList>
            <person name="Zhang J."/>
        </authorList>
    </citation>
    <scope>NUCLEOTIDE SEQUENCE</scope>
    <source>
        <strain evidence="2">WYCCWR 13023</strain>
    </source>
</reference>
<keyword evidence="1" id="KW-1133">Transmembrane helix</keyword>
<name>A0A9X1RHW4_9BRAD</name>
<dbReference type="RefSeq" id="WP_237892119.1">
    <property type="nucleotide sequence ID" value="NZ_JAKLTY010000057.1"/>
</dbReference>